<keyword evidence="2" id="KW-0472">Membrane</keyword>
<feature type="region of interest" description="Disordered" evidence="1">
    <location>
        <begin position="1"/>
        <end position="49"/>
    </location>
</feature>
<dbReference type="OrthoDB" id="2505607at2759"/>
<organism evidence="3 4">
    <name type="scientific">Jaminaea rosea</name>
    <dbReference type="NCBI Taxonomy" id="1569628"/>
    <lineage>
        <taxon>Eukaryota</taxon>
        <taxon>Fungi</taxon>
        <taxon>Dikarya</taxon>
        <taxon>Basidiomycota</taxon>
        <taxon>Ustilaginomycotina</taxon>
        <taxon>Exobasidiomycetes</taxon>
        <taxon>Microstromatales</taxon>
        <taxon>Microstromatales incertae sedis</taxon>
        <taxon>Jaminaea</taxon>
    </lineage>
</organism>
<dbReference type="STRING" id="1569628.A0A316V379"/>
<feature type="compositionally biased region" description="Low complexity" evidence="1">
    <location>
        <begin position="33"/>
        <end position="48"/>
    </location>
</feature>
<feature type="transmembrane region" description="Helical" evidence="2">
    <location>
        <begin position="510"/>
        <end position="534"/>
    </location>
</feature>
<keyword evidence="2" id="KW-1133">Transmembrane helix</keyword>
<feature type="transmembrane region" description="Helical" evidence="2">
    <location>
        <begin position="476"/>
        <end position="498"/>
    </location>
</feature>
<proteinExistence type="predicted"/>
<evidence type="ECO:0000256" key="1">
    <source>
        <dbReference type="SAM" id="MobiDB-lite"/>
    </source>
</evidence>
<dbReference type="RefSeq" id="XP_025365603.1">
    <property type="nucleotide sequence ID" value="XM_025505300.1"/>
</dbReference>
<protein>
    <recommendedName>
        <fullName evidence="5">Heparan-alpha-glucosaminide N-acetyltransferase catalytic domain-containing protein</fullName>
    </recommendedName>
</protein>
<feature type="compositionally biased region" description="Basic and acidic residues" evidence="1">
    <location>
        <begin position="1"/>
        <end position="12"/>
    </location>
</feature>
<feature type="transmembrane region" description="Helical" evidence="2">
    <location>
        <begin position="340"/>
        <end position="357"/>
    </location>
</feature>
<gene>
    <name evidence="3" type="ORF">BDZ90DRAFT_229987</name>
</gene>
<feature type="transmembrane region" description="Helical" evidence="2">
    <location>
        <begin position="233"/>
        <end position="255"/>
    </location>
</feature>
<dbReference type="PANTHER" id="PTHR40407">
    <property type="entry name" value="MEMBRANE PROTEIN-LIKE PROTEIN"/>
    <property type="match status" value="1"/>
</dbReference>
<feature type="transmembrane region" description="Helical" evidence="2">
    <location>
        <begin position="170"/>
        <end position="197"/>
    </location>
</feature>
<evidence type="ECO:0000313" key="3">
    <source>
        <dbReference type="EMBL" id="PWN30991.1"/>
    </source>
</evidence>
<name>A0A316V379_9BASI</name>
<keyword evidence="4" id="KW-1185">Reference proteome</keyword>
<evidence type="ECO:0000313" key="4">
    <source>
        <dbReference type="Proteomes" id="UP000245884"/>
    </source>
</evidence>
<dbReference type="GeneID" id="37027123"/>
<evidence type="ECO:0008006" key="5">
    <source>
        <dbReference type="Google" id="ProtNLM"/>
    </source>
</evidence>
<dbReference type="PANTHER" id="PTHR40407:SF1">
    <property type="entry name" value="HEPARAN-ALPHA-GLUCOSAMINIDE N-ACETYLTRANSFERASE CATALYTIC DOMAIN-CONTAINING PROTEIN"/>
    <property type="match status" value="1"/>
</dbReference>
<feature type="transmembrane region" description="Helical" evidence="2">
    <location>
        <begin position="369"/>
        <end position="387"/>
    </location>
</feature>
<accession>A0A316V379</accession>
<dbReference type="EMBL" id="KZ819662">
    <property type="protein sequence ID" value="PWN30991.1"/>
    <property type="molecule type" value="Genomic_DNA"/>
</dbReference>
<dbReference type="Proteomes" id="UP000245884">
    <property type="component" value="Unassembled WGS sequence"/>
</dbReference>
<feature type="transmembrane region" description="Helical" evidence="2">
    <location>
        <begin position="429"/>
        <end position="450"/>
    </location>
</feature>
<feature type="transmembrane region" description="Helical" evidence="2">
    <location>
        <begin position="108"/>
        <end position="125"/>
    </location>
</feature>
<feature type="transmembrane region" description="Helical" evidence="2">
    <location>
        <begin position="146"/>
        <end position="164"/>
    </location>
</feature>
<sequence length="549" mass="58881">MSTTRADERTPLLDDDGGGGGGGRSNGEPSQETTLSTLPSPSASKSTTRQVAPDLLRGVLMILMALDHTSVSLGAYPHGTGTHSEEASVPVTQWSAPLPFAMRSSTHMVAPGFSLLMGMGIAYFIESRSRQGWTVTRQLRHIAVRTLAILLVNYASVGVSMATWTGKFLVVPNIILVALALDYLFVGVLYVLHVAYVEPWLKRTFSRRQGRCEADEDDESAVASLGEGSSSTLVTVAVDAFLVLLAGVTLSANILTSAHHGVCPATQGHAHDHISAATSDAPTIWLLAGGHTFQAAAAASSSRPSSPPEVCQHPGKLLYNFLFQQVTCLDQGILSGFPPVGWLSFVIFGVAYGRWLLASRKRNISAQSINASLAVVFALLFVSTRLGQWGNTSTHCLSTPDQLAQKAGSNPYLASWRSFAYIVKYPPDAAFAFATLAGNFILLALFDVALSTGPSLIKKSLQNPSNILLAYGVQPLFFYGAHFWVLMTVQAILLYSGLAKRNAEGRPEVGLGWVFLAGYATVLGVMWPLCVAFGRFKRRQGGDSVWKFL</sequence>
<dbReference type="AlphaFoldDB" id="A0A316V379"/>
<reference evidence="3 4" key="1">
    <citation type="journal article" date="2018" name="Mol. Biol. Evol.">
        <title>Broad Genomic Sampling Reveals a Smut Pathogenic Ancestry of the Fungal Clade Ustilaginomycotina.</title>
        <authorList>
            <person name="Kijpornyongpan T."/>
            <person name="Mondo S.J."/>
            <person name="Barry K."/>
            <person name="Sandor L."/>
            <person name="Lee J."/>
            <person name="Lipzen A."/>
            <person name="Pangilinan J."/>
            <person name="LaButti K."/>
            <person name="Hainaut M."/>
            <person name="Henrissat B."/>
            <person name="Grigoriev I.V."/>
            <person name="Spatafora J.W."/>
            <person name="Aime M.C."/>
        </authorList>
    </citation>
    <scope>NUCLEOTIDE SEQUENCE [LARGE SCALE GENOMIC DNA]</scope>
    <source>
        <strain evidence="3 4">MCA 5214</strain>
    </source>
</reference>
<feature type="transmembrane region" description="Helical" evidence="2">
    <location>
        <begin position="55"/>
        <end position="76"/>
    </location>
</feature>
<keyword evidence="2" id="KW-0812">Transmembrane</keyword>
<evidence type="ECO:0000256" key="2">
    <source>
        <dbReference type="SAM" id="Phobius"/>
    </source>
</evidence>